<dbReference type="PANTHER" id="PTHR24096:SF149">
    <property type="entry name" value="AMP-BINDING DOMAIN-CONTAINING PROTEIN-RELATED"/>
    <property type="match status" value="1"/>
</dbReference>
<keyword evidence="4" id="KW-1185">Reference proteome</keyword>
<dbReference type="AlphaFoldDB" id="A0A9P6DTN7"/>
<comment type="caution">
    <text evidence="3">The sequence shown here is derived from an EMBL/GenBank/DDBJ whole genome shotgun (WGS) entry which is preliminary data.</text>
</comment>
<accession>A0A9P6DTN7</accession>
<evidence type="ECO:0000256" key="1">
    <source>
        <dbReference type="ARBA" id="ARBA00006432"/>
    </source>
</evidence>
<evidence type="ECO:0000313" key="3">
    <source>
        <dbReference type="EMBL" id="KAF9509770.1"/>
    </source>
</evidence>
<reference evidence="3" key="1">
    <citation type="journal article" date="2020" name="Nat. Commun.">
        <title>Large-scale genome sequencing of mycorrhizal fungi provides insights into the early evolution of symbiotic traits.</title>
        <authorList>
            <person name="Miyauchi S."/>
            <person name="Kiss E."/>
            <person name="Kuo A."/>
            <person name="Drula E."/>
            <person name="Kohler A."/>
            <person name="Sanchez-Garcia M."/>
            <person name="Morin E."/>
            <person name="Andreopoulos B."/>
            <person name="Barry K.W."/>
            <person name="Bonito G."/>
            <person name="Buee M."/>
            <person name="Carver A."/>
            <person name="Chen C."/>
            <person name="Cichocki N."/>
            <person name="Clum A."/>
            <person name="Culley D."/>
            <person name="Crous P.W."/>
            <person name="Fauchery L."/>
            <person name="Girlanda M."/>
            <person name="Hayes R.D."/>
            <person name="Keri Z."/>
            <person name="LaButti K."/>
            <person name="Lipzen A."/>
            <person name="Lombard V."/>
            <person name="Magnuson J."/>
            <person name="Maillard F."/>
            <person name="Murat C."/>
            <person name="Nolan M."/>
            <person name="Ohm R.A."/>
            <person name="Pangilinan J."/>
            <person name="Pereira M.F."/>
            <person name="Perotto S."/>
            <person name="Peter M."/>
            <person name="Pfister S."/>
            <person name="Riley R."/>
            <person name="Sitrit Y."/>
            <person name="Stielow J.B."/>
            <person name="Szollosi G."/>
            <person name="Zifcakova L."/>
            <person name="Stursova M."/>
            <person name="Spatafora J.W."/>
            <person name="Tedersoo L."/>
            <person name="Vaario L.M."/>
            <person name="Yamada A."/>
            <person name="Yan M."/>
            <person name="Wang P."/>
            <person name="Xu J."/>
            <person name="Bruns T."/>
            <person name="Baldrian P."/>
            <person name="Vilgalys R."/>
            <person name="Dunand C."/>
            <person name="Henrissat B."/>
            <person name="Grigoriev I.V."/>
            <person name="Hibbett D."/>
            <person name="Nagy L.G."/>
            <person name="Martin F.M."/>
        </authorList>
    </citation>
    <scope>NUCLEOTIDE SEQUENCE</scope>
    <source>
        <strain evidence="3">UP504</strain>
    </source>
</reference>
<dbReference type="PANTHER" id="PTHR24096">
    <property type="entry name" value="LONG-CHAIN-FATTY-ACID--COA LIGASE"/>
    <property type="match status" value="1"/>
</dbReference>
<dbReference type="OrthoDB" id="1898221at2759"/>
<dbReference type="SUPFAM" id="SSF56801">
    <property type="entry name" value="Acetyl-CoA synthetase-like"/>
    <property type="match status" value="1"/>
</dbReference>
<evidence type="ECO:0008006" key="5">
    <source>
        <dbReference type="Google" id="ProtNLM"/>
    </source>
</evidence>
<dbReference type="Proteomes" id="UP000886523">
    <property type="component" value="Unassembled WGS sequence"/>
</dbReference>
<evidence type="ECO:0000313" key="4">
    <source>
        <dbReference type="Proteomes" id="UP000886523"/>
    </source>
</evidence>
<name>A0A9P6DTN7_9AGAM</name>
<dbReference type="EMBL" id="MU129029">
    <property type="protein sequence ID" value="KAF9509770.1"/>
    <property type="molecule type" value="Genomic_DNA"/>
</dbReference>
<protein>
    <recommendedName>
        <fullName evidence="5">AMP-dependent synthetase/ligase domain-containing protein</fullName>
    </recommendedName>
</protein>
<dbReference type="GO" id="GO:0016405">
    <property type="term" value="F:CoA-ligase activity"/>
    <property type="evidence" value="ECO:0007669"/>
    <property type="project" value="TreeGrafter"/>
</dbReference>
<evidence type="ECO:0000256" key="2">
    <source>
        <dbReference type="ARBA" id="ARBA00022598"/>
    </source>
</evidence>
<keyword evidence="2" id="KW-0436">Ligase</keyword>
<gene>
    <name evidence="3" type="ORF">BS47DRAFT_1301048</name>
</gene>
<dbReference type="InterPro" id="IPR042099">
    <property type="entry name" value="ANL_N_sf"/>
</dbReference>
<dbReference type="Gene3D" id="3.40.50.12780">
    <property type="entry name" value="N-terminal domain of ligase-like"/>
    <property type="match status" value="1"/>
</dbReference>
<sequence>KPTSCGCLVANAEARLVHEDGTDSNEGERGELWIRGYLNKPYATQESVEGGFYKTGDIAIRDDEGFFYVVDRKELMLSGSV</sequence>
<proteinExistence type="inferred from homology"/>
<comment type="similarity">
    <text evidence="1">Belongs to the ATP-dependent AMP-binding enzyme family.</text>
</comment>
<organism evidence="3 4">
    <name type="scientific">Hydnum rufescens UP504</name>
    <dbReference type="NCBI Taxonomy" id="1448309"/>
    <lineage>
        <taxon>Eukaryota</taxon>
        <taxon>Fungi</taxon>
        <taxon>Dikarya</taxon>
        <taxon>Basidiomycota</taxon>
        <taxon>Agaricomycotina</taxon>
        <taxon>Agaricomycetes</taxon>
        <taxon>Cantharellales</taxon>
        <taxon>Hydnaceae</taxon>
        <taxon>Hydnum</taxon>
    </lineage>
</organism>
<feature type="non-terminal residue" evidence="3">
    <location>
        <position position="1"/>
    </location>
</feature>